<dbReference type="VEuPathDB" id="PlasmoDB:PVSEL_1406870"/>
<feature type="region of interest" description="Disordered" evidence="1">
    <location>
        <begin position="1024"/>
        <end position="1087"/>
    </location>
</feature>
<reference evidence="2 3" key="1">
    <citation type="submission" date="2020-08" db="EMBL/GenBank/DDBJ databases">
        <authorList>
            <person name="Ramaprasad A."/>
        </authorList>
    </citation>
    <scope>NUCLEOTIDE SEQUENCE [LARGE SCALE GENOMIC DNA]</scope>
</reference>
<feature type="compositionally biased region" description="Basic residues" evidence="1">
    <location>
        <begin position="1286"/>
        <end position="1295"/>
    </location>
</feature>
<sequence length="1302" mass="151013">MASSSMVSSGVPLAKNACVTRPKIKVNLYISLKNRKNGKSSAAKVSHNLQAHVKNRIKERSLYYAAKEQYYRNKGKKYDKLRQSVEGGESHILKEYYHSRNRVKRCPRKHKKHNYEKCYVCKSLVQKYLVLGKNANEIVDGINERANGIMNNSICGIEQDSKMNELTNGKIAENYSRTKQITLSAPVPNFNIAENIKNNDISKLSKNEALDGLYINNEKDMHSYNLSHMGNIVLSHDQKLGDTYIISDKNVIYALENGIEKKGINPLSVKCEKQSIEKQKCLGNDGGANIESNGISAKKHMYTIFTDLNISEMIDLMNRKPLDVTTVKEEQLELNNALDEIEQNIFSKNLCDQSFNSKDCIVNGKECVELEKKRKLTKNVSNLVKLPEESDVDNESNCSYKSSGSSSRCFKRGKITLKNKSSSSYYNSDNNDKFTQVGNLKEQKGKNTSYSFKLSNQTTTLGSSTVSGKSISLEAHQKENFYYKYLEKEDFSEDESVSEEEIVSEDEIASEDEIVNENEIFSEEEIVSEDEIVNENEIFSEEEIVSEDEIVNENEVRKELITSKAFESTDEEYLQNEHYNENDYGDKSDLRYHYSDGKLFYESYKLKKDSNTKKFDDERPEEETPVKMTKSDKIKENHYYNANNFDDERPEEETPVKMTKSDKIKENPHSNTKKGHVNNLTQKERRELLEFYEEALPSTSYSNENFENPSKANDESSEEEPDYSNLFLGSFNINKKDDIEESSDIEPKNTKFISSFFPSSFFNPDEPIIASKLFGLPNTENNNVDAYVKHKNPFEITKDNLNTKKINNNTVDKADKQIIKEVKNDSRKRKQNIIFDESSPESIKKFKYSNNYMNINNVIEKNDDQAAQHEEERRQKILKDTQRAKIYGSIIKKNCKLMSYGQNKDYNHVPKESNKKRVRFHDKVTIIPNLPPKNNHINIPDLINENNNMLRSFGQNKNINHVIERQGKQNIPIKYEIKCNPMKWDNMNNTTNNNATNRYMNSVNDTCPNREIYAPIHETHQNIKINENNNLNPSNSRKRGLNEKYTPPKKYTKKILNRNANKNAMTNPRTPEKSPNVSDSSENGQSYHNDILEKHNSCLISEHTQRNLENQSHEFQKQKESERESINPNLTRKPIVEAPKAKEYNCKVLTEYWDWDNEETKEFWNWDKKDNLNFWKMDQESAKKFWMWDKERDETCENMSNNTIDLDDEELLNVIRDMIEVRKNLDPARTAQILEKYTYTPPKSSIREVEIVYMPTPPYNKPSSPPSSPEQPPYLAPTLYYTPPPPKKKNKKKHTLDKDTQN</sequence>
<gene>
    <name evidence="2" type="ORF">PVSEL_1406870</name>
</gene>
<feature type="compositionally biased region" description="Basic and acidic residues" evidence="1">
    <location>
        <begin position="1110"/>
        <end position="1125"/>
    </location>
</feature>
<name>A0A6V7TGP6_PLAVN</name>
<feature type="compositionally biased region" description="Polar residues" evidence="1">
    <location>
        <begin position="699"/>
        <end position="711"/>
    </location>
</feature>
<proteinExistence type="predicted"/>
<dbReference type="VEuPathDB" id="PlasmoDB:PVBDA_0100160"/>
<dbReference type="VEuPathDB" id="PlasmoDB:PVLDE_0100270"/>
<dbReference type="EMBL" id="LR865435">
    <property type="protein sequence ID" value="CAD2114456.1"/>
    <property type="molecule type" value="Genomic_DNA"/>
</dbReference>
<feature type="compositionally biased region" description="Pro residues" evidence="1">
    <location>
        <begin position="1255"/>
        <end position="1275"/>
    </location>
</feature>
<dbReference type="VEuPathDB" id="PlasmoDB:PVPCR_0100190"/>
<evidence type="ECO:0000313" key="2">
    <source>
        <dbReference type="EMBL" id="CAD2114456.1"/>
    </source>
</evidence>
<feature type="compositionally biased region" description="Polar residues" evidence="1">
    <location>
        <begin position="1058"/>
        <end position="1087"/>
    </location>
</feature>
<feature type="compositionally biased region" description="Basic and acidic residues" evidence="1">
    <location>
        <begin position="610"/>
        <end position="638"/>
    </location>
</feature>
<accession>A0A6V7TGP6</accession>
<feature type="region of interest" description="Disordered" evidence="1">
    <location>
        <begin position="699"/>
        <end position="723"/>
    </location>
</feature>
<feature type="compositionally biased region" description="Low complexity" evidence="1">
    <location>
        <begin position="1024"/>
        <end position="1035"/>
    </location>
</feature>
<evidence type="ECO:0000313" key="3">
    <source>
        <dbReference type="Proteomes" id="UP000515697"/>
    </source>
</evidence>
<feature type="region of interest" description="Disordered" evidence="1">
    <location>
        <begin position="1110"/>
        <end position="1133"/>
    </location>
</feature>
<feature type="region of interest" description="Disordered" evidence="1">
    <location>
        <begin position="610"/>
        <end position="681"/>
    </location>
</feature>
<dbReference type="VEuPathDB" id="PlasmoDB:PVVCY_0100110"/>
<protein>
    <submittedName>
        <fullName evidence="2">Uncharacterized protein</fullName>
    </submittedName>
</protein>
<dbReference type="Proteomes" id="UP000515697">
    <property type="component" value="Chromosome PVSEL_14"/>
</dbReference>
<dbReference type="VEuPathDB" id="PlasmoDB:PVBDA_1406810"/>
<evidence type="ECO:0000256" key="1">
    <source>
        <dbReference type="SAM" id="MobiDB-lite"/>
    </source>
</evidence>
<feature type="region of interest" description="Disordered" evidence="1">
    <location>
        <begin position="1255"/>
        <end position="1302"/>
    </location>
</feature>
<feature type="compositionally biased region" description="Basic and acidic residues" evidence="1">
    <location>
        <begin position="652"/>
        <end position="668"/>
    </location>
</feature>
<organism evidence="2 3">
    <name type="scientific">Plasmodium vinckei</name>
    <dbReference type="NCBI Taxonomy" id="5860"/>
    <lineage>
        <taxon>Eukaryota</taxon>
        <taxon>Sar</taxon>
        <taxon>Alveolata</taxon>
        <taxon>Apicomplexa</taxon>
        <taxon>Aconoidasida</taxon>
        <taxon>Haemosporida</taxon>
        <taxon>Plasmodiidae</taxon>
        <taxon>Plasmodium</taxon>
        <taxon>Plasmodium (Vinckeia)</taxon>
    </lineage>
</organism>